<evidence type="ECO:0000259" key="1">
    <source>
        <dbReference type="Pfam" id="PF18765"/>
    </source>
</evidence>
<proteinExistence type="predicted"/>
<dbReference type="InterPro" id="IPR043519">
    <property type="entry name" value="NT_sf"/>
</dbReference>
<dbReference type="AlphaFoldDB" id="A0A1G2ITW2"/>
<dbReference type="SUPFAM" id="SSF81301">
    <property type="entry name" value="Nucleotidyltransferase"/>
    <property type="match status" value="1"/>
</dbReference>
<evidence type="ECO:0000313" key="3">
    <source>
        <dbReference type="Proteomes" id="UP000178650"/>
    </source>
</evidence>
<accession>A0A1G2ITW2</accession>
<dbReference type="CDD" id="cd05403">
    <property type="entry name" value="NT_KNTase_like"/>
    <property type="match status" value="1"/>
</dbReference>
<feature type="domain" description="Polymerase beta nucleotidyltransferase" evidence="1">
    <location>
        <begin position="29"/>
        <end position="100"/>
    </location>
</feature>
<sequence length="114" mass="13404">MRLEHYPEEKLKREILEIVDKYLDLKKYKVFIFGSRVSGSGDDRSDIDIGIEGSKIIPNEIKYRIKDEIETIPVLYKFDVIDFTAADENFKKVAKQHIEIINPSILKKKRKKYG</sequence>
<reference evidence="2 3" key="1">
    <citation type="journal article" date="2016" name="Nat. Commun.">
        <title>Thousands of microbial genomes shed light on interconnected biogeochemical processes in an aquifer system.</title>
        <authorList>
            <person name="Anantharaman K."/>
            <person name="Brown C.T."/>
            <person name="Hug L.A."/>
            <person name="Sharon I."/>
            <person name="Castelle C.J."/>
            <person name="Probst A.J."/>
            <person name="Thomas B.C."/>
            <person name="Singh A."/>
            <person name="Wilkins M.J."/>
            <person name="Karaoz U."/>
            <person name="Brodie E.L."/>
            <person name="Williams K.H."/>
            <person name="Hubbard S.S."/>
            <person name="Banfield J.F."/>
        </authorList>
    </citation>
    <scope>NUCLEOTIDE SEQUENCE [LARGE SCALE GENOMIC DNA]</scope>
</reference>
<dbReference type="STRING" id="1802223.A2358_02555"/>
<dbReference type="InterPro" id="IPR041633">
    <property type="entry name" value="Polbeta"/>
</dbReference>
<dbReference type="EMBL" id="MHPJ01000026">
    <property type="protein sequence ID" value="OGZ78205.1"/>
    <property type="molecule type" value="Genomic_DNA"/>
</dbReference>
<evidence type="ECO:0000313" key="2">
    <source>
        <dbReference type="EMBL" id="OGZ78205.1"/>
    </source>
</evidence>
<dbReference type="Gene3D" id="3.30.460.10">
    <property type="entry name" value="Beta Polymerase, domain 2"/>
    <property type="match status" value="1"/>
</dbReference>
<organism evidence="2 3">
    <name type="scientific">Candidatus Staskawiczbacteria bacterium RIFOXYB1_FULL_37_44</name>
    <dbReference type="NCBI Taxonomy" id="1802223"/>
    <lineage>
        <taxon>Bacteria</taxon>
        <taxon>Candidatus Staskawicziibacteriota</taxon>
    </lineage>
</organism>
<name>A0A1G2ITW2_9BACT</name>
<gene>
    <name evidence="2" type="ORF">A2358_02555</name>
</gene>
<dbReference type="Proteomes" id="UP000178650">
    <property type="component" value="Unassembled WGS sequence"/>
</dbReference>
<dbReference type="Pfam" id="PF18765">
    <property type="entry name" value="Polbeta"/>
    <property type="match status" value="1"/>
</dbReference>
<protein>
    <recommendedName>
        <fullName evidence="1">Polymerase beta nucleotidyltransferase domain-containing protein</fullName>
    </recommendedName>
</protein>
<comment type="caution">
    <text evidence="2">The sequence shown here is derived from an EMBL/GenBank/DDBJ whole genome shotgun (WGS) entry which is preliminary data.</text>
</comment>